<feature type="domain" description="NACHT" evidence="24">
    <location>
        <begin position="171"/>
        <end position="304"/>
    </location>
</feature>
<evidence type="ECO:0000256" key="7">
    <source>
        <dbReference type="ARBA" id="ARBA00022588"/>
    </source>
</evidence>
<dbReference type="InterPro" id="IPR001315">
    <property type="entry name" value="CARD"/>
</dbReference>
<evidence type="ECO:0000259" key="22">
    <source>
        <dbReference type="PROSITE" id="PS50188"/>
    </source>
</evidence>
<reference evidence="26" key="1">
    <citation type="submission" date="2025-08" db="UniProtKB">
        <authorList>
            <consortium name="Ensembl"/>
        </authorList>
    </citation>
    <scope>IDENTIFICATION</scope>
</reference>
<dbReference type="Ensembl" id="ENSOKIT00005073978.1">
    <property type="protein sequence ID" value="ENSOKIP00005069546.1"/>
    <property type="gene ID" value="ENSOKIG00005029845.1"/>
</dbReference>
<dbReference type="Pfam" id="PF13765">
    <property type="entry name" value="PRY"/>
    <property type="match status" value="1"/>
</dbReference>
<dbReference type="SMART" id="SM00449">
    <property type="entry name" value="SPRY"/>
    <property type="match status" value="1"/>
</dbReference>
<feature type="domain" description="CARD" evidence="23">
    <location>
        <begin position="1701"/>
        <end position="1782"/>
    </location>
</feature>
<keyword evidence="27" id="KW-1185">Reference proteome</keyword>
<dbReference type="RefSeq" id="XP_031670603.1">
    <property type="nucleotide sequence ID" value="XM_031814743.1"/>
</dbReference>
<dbReference type="GO" id="GO:0008233">
    <property type="term" value="F:peptidase activity"/>
    <property type="evidence" value="ECO:0007669"/>
    <property type="project" value="UniProtKB-KW"/>
</dbReference>
<reference evidence="26" key="2">
    <citation type="submission" date="2025-09" db="UniProtKB">
        <authorList>
            <consortium name="Ensembl"/>
        </authorList>
    </citation>
    <scope>IDENTIFICATION</scope>
</reference>
<protein>
    <submittedName>
        <fullName evidence="26">Uncharacterized LOC109878773</fullName>
    </submittedName>
</protein>
<keyword evidence="7" id="KW-0399">Innate immunity</keyword>
<dbReference type="GO" id="GO:0016323">
    <property type="term" value="C:basolateral plasma membrane"/>
    <property type="evidence" value="ECO:0007669"/>
    <property type="project" value="UniProtKB-SubCell"/>
</dbReference>
<dbReference type="InterPro" id="IPR041267">
    <property type="entry name" value="NLRP_HD2"/>
</dbReference>
<keyword evidence="10" id="KW-0378">Hydrolase</keyword>
<dbReference type="InterPro" id="IPR041075">
    <property type="entry name" value="NOD1/2_WH"/>
</dbReference>
<feature type="region of interest" description="Disordered" evidence="21">
    <location>
        <begin position="1682"/>
        <end position="1705"/>
    </location>
</feature>
<dbReference type="Gene3D" id="3.40.50.300">
    <property type="entry name" value="P-loop containing nucleotide triphosphate hydrolases"/>
    <property type="match status" value="1"/>
</dbReference>
<dbReference type="InterPro" id="IPR011029">
    <property type="entry name" value="DEATH-like_dom_sf"/>
</dbReference>
<dbReference type="InterPro" id="IPR043136">
    <property type="entry name" value="B30.2/SPRY_sf"/>
</dbReference>
<dbReference type="Pfam" id="PF00619">
    <property type="entry name" value="CARD"/>
    <property type="match status" value="1"/>
</dbReference>
<dbReference type="Pfam" id="PF00622">
    <property type="entry name" value="SPRY"/>
    <property type="match status" value="1"/>
</dbReference>
<evidence type="ECO:0000313" key="26">
    <source>
        <dbReference type="Ensembl" id="ENSOKIP00005069546.1"/>
    </source>
</evidence>
<dbReference type="SMART" id="SM00368">
    <property type="entry name" value="LRR_RI"/>
    <property type="match status" value="5"/>
</dbReference>
<keyword evidence="8" id="KW-1210">Necrosis</keyword>
<dbReference type="InterPro" id="IPR001611">
    <property type="entry name" value="Leu-rich_rpt"/>
</dbReference>
<feature type="compositionally biased region" description="Polar residues" evidence="21">
    <location>
        <begin position="13"/>
        <end position="25"/>
    </location>
</feature>
<feature type="compositionally biased region" description="Basic and acidic residues" evidence="21">
    <location>
        <begin position="1134"/>
        <end position="1148"/>
    </location>
</feature>
<dbReference type="InterPro" id="IPR027417">
    <property type="entry name" value="P-loop_NTPase"/>
</dbReference>
<feature type="compositionally biased region" description="Basic and acidic residues" evidence="21">
    <location>
        <begin position="1299"/>
        <end position="1308"/>
    </location>
</feature>
<feature type="compositionally biased region" description="Basic and acidic residues" evidence="21">
    <location>
        <begin position="1171"/>
        <end position="1180"/>
    </location>
</feature>
<dbReference type="GO" id="GO:0005524">
    <property type="term" value="F:ATP binding"/>
    <property type="evidence" value="ECO:0007669"/>
    <property type="project" value="UniProtKB-KW"/>
</dbReference>
<keyword evidence="10" id="KW-0645">Protease</keyword>
<evidence type="ECO:0000256" key="20">
    <source>
        <dbReference type="ARBA" id="ARBA00038296"/>
    </source>
</evidence>
<feature type="compositionally biased region" description="Basic and acidic residues" evidence="21">
    <location>
        <begin position="1283"/>
        <end position="1292"/>
    </location>
</feature>
<dbReference type="SUPFAM" id="SSF49899">
    <property type="entry name" value="Concanavalin A-like lectins/glucanases"/>
    <property type="match status" value="1"/>
</dbReference>
<dbReference type="GO" id="GO:0061702">
    <property type="term" value="C:canonical inflammasome complex"/>
    <property type="evidence" value="ECO:0007669"/>
    <property type="project" value="UniProtKB-SubCell"/>
</dbReference>
<gene>
    <name evidence="26" type="primary">LOC109878773</name>
</gene>
<feature type="compositionally biased region" description="Basic and acidic residues" evidence="21">
    <location>
        <begin position="1347"/>
        <end position="1356"/>
    </location>
</feature>
<name>A0A8C7I7T2_ONCKI</name>
<evidence type="ECO:0000256" key="9">
    <source>
        <dbReference type="ARBA" id="ARBA00022614"/>
    </source>
</evidence>
<dbReference type="InterPro" id="IPR001870">
    <property type="entry name" value="B30.2/SPRY"/>
</dbReference>
<dbReference type="SMART" id="SM00589">
    <property type="entry name" value="PRY"/>
    <property type="match status" value="1"/>
</dbReference>
<evidence type="ECO:0000256" key="1">
    <source>
        <dbReference type="ARBA" id="ARBA00004110"/>
    </source>
</evidence>
<keyword evidence="19" id="KW-0449">Lipoprotein</keyword>
<evidence type="ECO:0000256" key="4">
    <source>
        <dbReference type="ARBA" id="ARBA00008665"/>
    </source>
</evidence>
<keyword evidence="14" id="KW-0832">Ubl conjugation</keyword>
<feature type="domain" description="B30.2/SPRY" evidence="22">
    <location>
        <begin position="939"/>
        <end position="1137"/>
    </location>
</feature>
<dbReference type="SUPFAM" id="SSF47986">
    <property type="entry name" value="DEATH domain"/>
    <property type="match status" value="1"/>
</dbReference>
<dbReference type="SUPFAM" id="SSF52047">
    <property type="entry name" value="RNI-like"/>
    <property type="match status" value="1"/>
</dbReference>
<dbReference type="Pfam" id="PF13516">
    <property type="entry name" value="LRR_6"/>
    <property type="match status" value="2"/>
</dbReference>
<keyword evidence="13" id="KW-0067">ATP-binding</keyword>
<feature type="region of interest" description="Disordered" evidence="21">
    <location>
        <begin position="1"/>
        <end position="61"/>
    </location>
</feature>
<dbReference type="Proteomes" id="UP000694557">
    <property type="component" value="Unassembled WGS sequence"/>
</dbReference>
<dbReference type="CDD" id="cd16040">
    <property type="entry name" value="SPRY_PRY_SNTX"/>
    <property type="match status" value="1"/>
</dbReference>
<keyword evidence="6" id="KW-0963">Cytoplasm</keyword>
<evidence type="ECO:0000256" key="14">
    <source>
        <dbReference type="ARBA" id="ARBA00022843"/>
    </source>
</evidence>
<feature type="compositionally biased region" description="Acidic residues" evidence="21">
    <location>
        <begin position="517"/>
        <end position="603"/>
    </location>
</feature>
<dbReference type="PROSITE" id="PS51830">
    <property type="entry name" value="FIIND"/>
    <property type="match status" value="1"/>
</dbReference>
<dbReference type="Pfam" id="PF05729">
    <property type="entry name" value="NACHT"/>
    <property type="match status" value="1"/>
</dbReference>
<evidence type="ECO:0000256" key="3">
    <source>
        <dbReference type="ARBA" id="ARBA00004193"/>
    </source>
</evidence>
<dbReference type="Pfam" id="PF13553">
    <property type="entry name" value="FIIND"/>
    <property type="match status" value="1"/>
</dbReference>
<dbReference type="FunFam" id="3.40.50.300:FF:000210">
    <property type="entry name" value="Si:dkey-16p6.1"/>
    <property type="match status" value="1"/>
</dbReference>
<evidence type="ECO:0000256" key="8">
    <source>
        <dbReference type="ARBA" id="ARBA00022590"/>
    </source>
</evidence>
<feature type="compositionally biased region" description="Basic and acidic residues" evidence="21">
    <location>
        <begin position="1331"/>
        <end position="1340"/>
    </location>
</feature>
<keyword evidence="12" id="KW-0547">Nucleotide-binding</keyword>
<feature type="compositionally biased region" description="Basic and acidic residues" evidence="21">
    <location>
        <begin position="1379"/>
        <end position="1388"/>
    </location>
</feature>
<dbReference type="PROSITE" id="PS50209">
    <property type="entry name" value="CARD"/>
    <property type="match status" value="1"/>
</dbReference>
<evidence type="ECO:0000256" key="17">
    <source>
        <dbReference type="ARBA" id="ARBA00023139"/>
    </source>
</evidence>
<feature type="region of interest" description="Disordered" evidence="21">
    <location>
        <begin position="1134"/>
        <end position="1400"/>
    </location>
</feature>
<dbReference type="PRINTS" id="PR01407">
    <property type="entry name" value="BUTYPHLNCDUF"/>
</dbReference>
<feature type="compositionally biased region" description="Polar residues" evidence="21">
    <location>
        <begin position="32"/>
        <end position="42"/>
    </location>
</feature>
<dbReference type="InterPro" id="IPR029495">
    <property type="entry name" value="NACHT-assoc"/>
</dbReference>
<evidence type="ECO:0000259" key="23">
    <source>
        <dbReference type="PROSITE" id="PS50209"/>
    </source>
</evidence>
<evidence type="ECO:0000256" key="11">
    <source>
        <dbReference type="ARBA" id="ARBA00022737"/>
    </source>
</evidence>
<keyword evidence="18" id="KW-1271">Inflammasome</keyword>
<dbReference type="PROSITE" id="PS50188">
    <property type="entry name" value="B302_SPRY"/>
    <property type="match status" value="1"/>
</dbReference>
<evidence type="ECO:0000256" key="13">
    <source>
        <dbReference type="ARBA" id="ARBA00022840"/>
    </source>
</evidence>
<dbReference type="Gene3D" id="3.80.10.10">
    <property type="entry name" value="Ribonuclease Inhibitor"/>
    <property type="match status" value="2"/>
</dbReference>
<dbReference type="Gene3D" id="2.60.120.920">
    <property type="match status" value="1"/>
</dbReference>
<dbReference type="KEGG" id="oki:109878773"/>
<dbReference type="InterPro" id="IPR032675">
    <property type="entry name" value="LRR_dom_sf"/>
</dbReference>
<evidence type="ECO:0000256" key="18">
    <source>
        <dbReference type="ARBA" id="ARBA00023233"/>
    </source>
</evidence>
<evidence type="ECO:0000256" key="16">
    <source>
        <dbReference type="ARBA" id="ARBA00023136"/>
    </source>
</evidence>
<feature type="domain" description="FIIND" evidence="25">
    <location>
        <begin position="1412"/>
        <end position="1694"/>
    </location>
</feature>
<keyword evidence="9" id="KW-0433">Leucine-rich repeat</keyword>
<dbReference type="SMART" id="SM01288">
    <property type="entry name" value="FISNA"/>
    <property type="match status" value="1"/>
</dbReference>
<evidence type="ECO:0000256" key="6">
    <source>
        <dbReference type="ARBA" id="ARBA00022490"/>
    </source>
</evidence>
<dbReference type="GO" id="GO:0045087">
    <property type="term" value="P:innate immune response"/>
    <property type="evidence" value="ECO:0007669"/>
    <property type="project" value="UniProtKB-KW"/>
</dbReference>
<dbReference type="Pfam" id="PF23679">
    <property type="entry name" value="UPA-FIIND"/>
    <property type="match status" value="1"/>
</dbReference>
<evidence type="ECO:0000313" key="27">
    <source>
        <dbReference type="Proteomes" id="UP000694557"/>
    </source>
</evidence>
<evidence type="ECO:0000256" key="12">
    <source>
        <dbReference type="ARBA" id="ARBA00022741"/>
    </source>
</evidence>
<evidence type="ECO:0000256" key="10">
    <source>
        <dbReference type="ARBA" id="ARBA00022670"/>
    </source>
</evidence>
<evidence type="ECO:0000256" key="19">
    <source>
        <dbReference type="ARBA" id="ARBA00023288"/>
    </source>
</evidence>
<dbReference type="Gene3D" id="1.10.533.10">
    <property type="entry name" value="Death Domain, Fas"/>
    <property type="match status" value="1"/>
</dbReference>
<dbReference type="GO" id="GO:0012501">
    <property type="term" value="P:programmed cell death"/>
    <property type="evidence" value="ECO:0007669"/>
    <property type="project" value="UniProtKB-KW"/>
</dbReference>
<keyword evidence="17" id="KW-0564">Palmitate</keyword>
<evidence type="ECO:0000256" key="21">
    <source>
        <dbReference type="SAM" id="MobiDB-lite"/>
    </source>
</evidence>
<dbReference type="InterPro" id="IPR003879">
    <property type="entry name" value="Butyrophylin_SPRY"/>
</dbReference>
<feature type="compositionally biased region" description="Basic and acidic residues" evidence="21">
    <location>
        <begin position="1187"/>
        <end position="1196"/>
    </location>
</feature>
<keyword evidence="15" id="KW-0391">Immunity</keyword>
<dbReference type="InterPro" id="IPR025307">
    <property type="entry name" value="FIIND_dom"/>
</dbReference>
<dbReference type="GO" id="GO:0042981">
    <property type="term" value="P:regulation of apoptotic process"/>
    <property type="evidence" value="ECO:0007669"/>
    <property type="project" value="InterPro"/>
</dbReference>
<accession>A0A8C7I7T2</accession>
<dbReference type="InterPro" id="IPR051261">
    <property type="entry name" value="NLR"/>
</dbReference>
<sequence length="1798" mass="202572">MSLSGEREEETTASKMTQDTSSESVQKPRVESPTTSLLSMKSDQPPAFSQEPLPDDNKEVESLDSEDVLKITHNLLDRRSQTLLTVQQDIKAKLKHRYQHISEGIGHHGNQSLFKDIYTELYITEGGSGGLNNEHEVRQIEMASKKQTTQETSIKCNDIFKTLPVQDKPIRTVLTKGIAGIGKTVSVQKVILDWAEGKANQDVLFMFPLPFRDLNLKKDQYSLMQLLSHYFPELKEIDSIEDGETKTVFIFDGLDECRLPLDFKNNEKCCDVTKPTSVDVLLTNLIKGNLLPSALLWITTRPAAANQISPECVDQVTEVRGFNDPQKEVYFRKKITDQNLANEIIKHMKTSRSLHIMCHIPVFCWISATVLEMILNKAEKDEVPKTLTQMYSHFILIQIIVKNRKYNKVTETNPKELSQSDKEMILKLAKLAFQQLQKGNLIFYEEDLRECGLDVTEASEYSALCTEIFKEESGLYQDKVYSFVHLSMQEFLAAVHALESCLGKKENVFSPKAVTGVDDEEEEENDEEEEKEGDEEEEEEKEEDEEENDEEEKEENDEEEEKEEDEEENDEKEEDEEKNYEEEMDDDNNDDDDEEDDDNDEEKESFKLSDLHRRAVDQALKSENGHLDLFLRFLLGLSLESNQNLLRGLLTQTGSTTQTNEKRVKRTVRYLSDKIDEESSPERIINLFHCLNELGSNSLAEDMQTYLRSGTLSETILEPDQCSAVAYLLLMSEEVLEEFDLKTYNTSEKGYQRLLPVVKTCKRALLDGCKVTYKSCASLTSALQTPNSPLRELDLSNNDLGDRGVELLCFGLTSPLCNIQTLVLGHCGLTEGCCSDLVSVLSSPNSQLKQLELRDNDLQDSGVTLLSAGLVDPDCKLHTLGLSGCLVTEEGCAALSSALRSNPSHLKELDLSYNHPGDSAGGLLSAALVDPTYKRMKLNVDHGGECRLKSGLRKYARHLTLDPNTAHPHLILSEGNRKVTRVVEDQHYEDHPDRFDCHPQVLCREGLSGGRYYWEVERDGGVAVIGVVYKGKKRKRDEDDSRIGHNRESWSLVCSHRGYQFYHDGFNRIIPGPVSNRVGVYLDWPTGTLSFYSVSSSCTLTHLYTEHTTFTEPLYPGFGVSSSSVTSVTLRQIDDQHIQRNRTTDHGGESCIKPGPEDTRDHGGESCIKPGPEDTRDHGGESCIKPGPEDTRDHGGESCIKPGPENTRDHGGESCIKPGPENTRDHGGESWTKPGPENTRDHGGESWIKPGPENTRDHGGESWIKPGPENTRDHGGESWIKPGPEDTRDHGGESWTKPGPEDTRDHGGESWIKPGPENTRDHGGESWIKPGPEDTRDHGGESWIKPGPEDTRDHGGESCIKPGPENTRDHGGESWIKPGPEDTRDHGGESWIKPGPEKGIPQSCKTCDHVEDSTHWLQIEPLTSTVQGVTMFRHRTPKGSYECTVSGVRWLCERDVILKYHFRNWEPYSQLLKDMQYTQGGPLLDFTKKLGELEEVHLPHFVCLGTNPSLRNEMKILHVEEHGVSLEEVHEVTRFHVKILHPKFSPLSVILSYIFSWNVDVHCELMLYLTVKRETLISRLYLFPWNPGQIQAVEQQERSQGSSRILISRPEQSFKLKSSFRLNIPCSTSINPQKIHLIQRDTTPSFFRAVVKMTGIDIEMELFSDDERTVWKEKVSRDEYISDTRSTSAVSGAGGPAESSLTGSAEQQLRSVRTEFVKRVSGPVLNELLDGLLQHTVINQEEMESVKGIAERAEKARDIIDMVLRKGTESCSRMINLLGELDHCLCSQLQIISVGVQT</sequence>
<dbReference type="GO" id="GO:0006508">
    <property type="term" value="P:proteolysis"/>
    <property type="evidence" value="ECO:0007669"/>
    <property type="project" value="UniProtKB-KW"/>
</dbReference>
<dbReference type="Pfam" id="PF17779">
    <property type="entry name" value="WHD_NOD2"/>
    <property type="match status" value="1"/>
</dbReference>
<comment type="similarity">
    <text evidence="4">Belongs to the NLRP family.</text>
</comment>
<evidence type="ECO:0000256" key="15">
    <source>
        <dbReference type="ARBA" id="ARBA00022859"/>
    </source>
</evidence>
<keyword evidence="11" id="KW-0677">Repeat</keyword>
<dbReference type="PROSITE" id="PS50837">
    <property type="entry name" value="NACHT"/>
    <property type="match status" value="1"/>
</dbReference>
<feature type="compositionally biased region" description="Basic and acidic residues" evidence="21">
    <location>
        <begin position="1155"/>
        <end position="1164"/>
    </location>
</feature>
<keyword evidence="16" id="KW-0472">Membrane</keyword>
<evidence type="ECO:0000259" key="25">
    <source>
        <dbReference type="PROSITE" id="PS51830"/>
    </source>
</evidence>
<evidence type="ECO:0000259" key="24">
    <source>
        <dbReference type="PROSITE" id="PS50837"/>
    </source>
</evidence>
<dbReference type="InterPro" id="IPR003877">
    <property type="entry name" value="SPRY_dom"/>
</dbReference>
<feature type="region of interest" description="Disordered" evidence="21">
    <location>
        <begin position="512"/>
        <end position="606"/>
    </location>
</feature>
<comment type="similarity">
    <text evidence="20">Belongs to the NOD1-NOD2 family.</text>
</comment>
<dbReference type="GeneTree" id="ENSGT01150000286927"/>
<dbReference type="InterPro" id="IPR007111">
    <property type="entry name" value="NACHT_NTPase"/>
</dbReference>
<evidence type="ECO:0000256" key="5">
    <source>
        <dbReference type="ARBA" id="ARBA00022475"/>
    </source>
</evidence>
<dbReference type="PANTHER" id="PTHR24106">
    <property type="entry name" value="NACHT, LRR AND CARD DOMAINS-CONTAINING"/>
    <property type="match status" value="1"/>
</dbReference>
<dbReference type="Pfam" id="PF17776">
    <property type="entry name" value="NLRC4_HD2"/>
    <property type="match status" value="1"/>
</dbReference>
<dbReference type="RefSeq" id="XP_031670604.1">
    <property type="nucleotide sequence ID" value="XM_031814744.1"/>
</dbReference>
<keyword evidence="5" id="KW-1003">Cell membrane</keyword>
<proteinExistence type="inferred from homology"/>
<organism evidence="26 27">
    <name type="scientific">Oncorhynchus kisutch</name>
    <name type="common">Coho salmon</name>
    <name type="synonym">Salmo kisutch</name>
    <dbReference type="NCBI Taxonomy" id="8019"/>
    <lineage>
        <taxon>Eukaryota</taxon>
        <taxon>Metazoa</taxon>
        <taxon>Chordata</taxon>
        <taxon>Craniata</taxon>
        <taxon>Vertebrata</taxon>
        <taxon>Euteleostomi</taxon>
        <taxon>Actinopterygii</taxon>
        <taxon>Neopterygii</taxon>
        <taxon>Teleostei</taxon>
        <taxon>Protacanthopterygii</taxon>
        <taxon>Salmoniformes</taxon>
        <taxon>Salmonidae</taxon>
        <taxon>Salmoninae</taxon>
        <taxon>Oncorhynchus</taxon>
    </lineage>
</organism>
<dbReference type="InterPro" id="IPR006574">
    <property type="entry name" value="PRY"/>
</dbReference>
<evidence type="ECO:0000256" key="2">
    <source>
        <dbReference type="ARBA" id="ARBA00004187"/>
    </source>
</evidence>
<dbReference type="GeneID" id="109878773"/>
<dbReference type="InterPro" id="IPR013320">
    <property type="entry name" value="ConA-like_dom_sf"/>
</dbReference>
<comment type="subcellular location">
    <subcellularLocation>
        <location evidence="2">Basolateral cell membrane</location>
    </subcellularLocation>
    <subcellularLocation>
        <location evidence="3">Cell membrane</location>
        <topology evidence="3">Lipid-anchor</topology>
    </subcellularLocation>
    <subcellularLocation>
        <location evidence="1">Inflammasome</location>
    </subcellularLocation>
</comment>
<dbReference type="CDD" id="cd08325">
    <property type="entry name" value="CARD_CASP1-like"/>
    <property type="match status" value="1"/>
</dbReference>
<dbReference type="Pfam" id="PF14484">
    <property type="entry name" value="FISNA"/>
    <property type="match status" value="1"/>
</dbReference>